<protein>
    <recommendedName>
        <fullName evidence="1">ENTH domain-containing protein</fullName>
    </recommendedName>
</protein>
<name>A0A899FR60_9ASCO</name>
<dbReference type="CDD" id="cd16992">
    <property type="entry name" value="ENTH_Ent3"/>
    <property type="match status" value="1"/>
</dbReference>
<dbReference type="GO" id="GO:0180020">
    <property type="term" value="F:membrane bending activity"/>
    <property type="evidence" value="ECO:0007669"/>
    <property type="project" value="UniProtKB-ARBA"/>
</dbReference>
<dbReference type="GO" id="GO:0030125">
    <property type="term" value="C:clathrin vesicle coat"/>
    <property type="evidence" value="ECO:0007669"/>
    <property type="project" value="TreeGrafter"/>
</dbReference>
<dbReference type="Gene3D" id="1.25.40.90">
    <property type="match status" value="1"/>
</dbReference>
<sequence length="445" mass="50692">MENQRLGKLASLGFDKIVNQVSNISLYDIKSIFRKAQNVFMNYNEIEVKVREATNNEPWGASTTLMQEIAVGTYNYAAFNEIMTMIYRRFTEKSPGEWRQIYKALQLLEFLVKHGSERVIDDARSHISVIKVLRNFHYIDNKGKDRGINVSNRAKDLVQLLLDNDLLKQERKKAKVNKERYIGVGSDDNKCSKYEGFGRSRSVYSEYNDDPFYGDRRFSSEAKMESYNSMDHSIYKGSLSAFEEYNEFDDDPQFKSCLQKKNSQNHINSKVSTINSKNTINTFTDLLPFVNDSLNSSGIEPYRYLNYKALNESLNSANDDKFDEFQSASLSFDQMSNNSSLTKRSVIQSNQSGDHSLDISSLILQSKDDTSTYNFDKNNTKQPQENTVELSSSKPLNAQLNDAFSSIWTAALKDINKSSSTAEAKSITNENKSLIVASSHNDDVL</sequence>
<dbReference type="GO" id="GO:0005768">
    <property type="term" value="C:endosome"/>
    <property type="evidence" value="ECO:0007669"/>
    <property type="project" value="TreeGrafter"/>
</dbReference>
<dbReference type="EMBL" id="CP054532">
    <property type="protein sequence ID" value="QSL64271.1"/>
    <property type="molecule type" value="Genomic_DNA"/>
</dbReference>
<accession>A0A899FR60</accession>
<dbReference type="GO" id="GO:0005829">
    <property type="term" value="C:cytosol"/>
    <property type="evidence" value="ECO:0007669"/>
    <property type="project" value="GOC"/>
</dbReference>
<dbReference type="InterPro" id="IPR008942">
    <property type="entry name" value="ENTH_VHS"/>
</dbReference>
<dbReference type="GO" id="GO:0006895">
    <property type="term" value="P:Golgi to endosome transport"/>
    <property type="evidence" value="ECO:0007669"/>
    <property type="project" value="TreeGrafter"/>
</dbReference>
<dbReference type="PANTHER" id="PTHR12276:SF45">
    <property type="entry name" value="CLATHRIN INTERACTOR 1"/>
    <property type="match status" value="1"/>
</dbReference>
<dbReference type="GO" id="GO:0030276">
    <property type="term" value="F:clathrin binding"/>
    <property type="evidence" value="ECO:0007669"/>
    <property type="project" value="TreeGrafter"/>
</dbReference>
<dbReference type="InterPro" id="IPR013809">
    <property type="entry name" value="ENTH"/>
</dbReference>
<proteinExistence type="predicted"/>
<dbReference type="PANTHER" id="PTHR12276">
    <property type="entry name" value="EPSIN/ENT-RELATED"/>
    <property type="match status" value="1"/>
</dbReference>
<evidence type="ECO:0000259" key="1">
    <source>
        <dbReference type="PROSITE" id="PS50942"/>
    </source>
</evidence>
<evidence type="ECO:0000313" key="3">
    <source>
        <dbReference type="Proteomes" id="UP000663699"/>
    </source>
</evidence>
<dbReference type="SMART" id="SM00273">
    <property type="entry name" value="ENTH"/>
    <property type="match status" value="1"/>
</dbReference>
<keyword evidence="3" id="KW-1185">Reference proteome</keyword>
<dbReference type="PROSITE" id="PS50942">
    <property type="entry name" value="ENTH"/>
    <property type="match status" value="1"/>
</dbReference>
<dbReference type="Proteomes" id="UP000663699">
    <property type="component" value="Chromosome 1"/>
</dbReference>
<dbReference type="GO" id="GO:0005543">
    <property type="term" value="F:phospholipid binding"/>
    <property type="evidence" value="ECO:0007669"/>
    <property type="project" value="TreeGrafter"/>
</dbReference>
<dbReference type="GO" id="GO:0006897">
    <property type="term" value="P:endocytosis"/>
    <property type="evidence" value="ECO:0007669"/>
    <property type="project" value="TreeGrafter"/>
</dbReference>
<dbReference type="SUPFAM" id="SSF48464">
    <property type="entry name" value="ENTH/VHS domain"/>
    <property type="match status" value="1"/>
</dbReference>
<evidence type="ECO:0000313" key="2">
    <source>
        <dbReference type="EMBL" id="QSL64271.1"/>
    </source>
</evidence>
<gene>
    <name evidence="2" type="ORF">MERGE_000427</name>
</gene>
<dbReference type="FunFam" id="1.25.40.90:FF:000006">
    <property type="entry name" value="Clathrin interactor 1"/>
    <property type="match status" value="1"/>
</dbReference>
<dbReference type="OrthoDB" id="4033880at2759"/>
<dbReference type="Pfam" id="PF01417">
    <property type="entry name" value="ENTH"/>
    <property type="match status" value="1"/>
</dbReference>
<reference evidence="2" key="1">
    <citation type="submission" date="2020-06" db="EMBL/GenBank/DDBJ databases">
        <title>Genomes of multiple members of Pneumocystis genus reveal paths to human pathogen Pneumocystis jirovecii.</title>
        <authorList>
            <person name="Cisse O.H."/>
            <person name="Ma L."/>
            <person name="Dekker J."/>
            <person name="Khil P."/>
            <person name="Jo J."/>
            <person name="Brenchley J."/>
            <person name="Blair R."/>
            <person name="Pahar B."/>
            <person name="Chabe M."/>
            <person name="Van Rompay K.A."/>
            <person name="Keesler R."/>
            <person name="Sukura A."/>
            <person name="Hirsch V."/>
            <person name="Kutty G."/>
            <person name="Liu Y."/>
            <person name="Peng L."/>
            <person name="Chen J."/>
            <person name="Song J."/>
            <person name="Weissenbacher-Lang C."/>
            <person name="Xu J."/>
            <person name="Upham N.S."/>
            <person name="Stajich J.E."/>
            <person name="Cuomo C.A."/>
            <person name="Cushion M.T."/>
            <person name="Kovacs J.A."/>
        </authorList>
    </citation>
    <scope>NUCLEOTIDE SEQUENCE</scope>
    <source>
        <strain evidence="2">2A</strain>
    </source>
</reference>
<organism evidence="2 3">
    <name type="scientific">Pneumocystis wakefieldiae</name>
    <dbReference type="NCBI Taxonomy" id="38082"/>
    <lineage>
        <taxon>Eukaryota</taxon>
        <taxon>Fungi</taxon>
        <taxon>Dikarya</taxon>
        <taxon>Ascomycota</taxon>
        <taxon>Taphrinomycotina</taxon>
        <taxon>Pneumocystomycetes</taxon>
        <taxon>Pneumocystaceae</taxon>
        <taxon>Pneumocystis</taxon>
    </lineage>
</organism>
<dbReference type="GO" id="GO:0005886">
    <property type="term" value="C:plasma membrane"/>
    <property type="evidence" value="ECO:0007669"/>
    <property type="project" value="TreeGrafter"/>
</dbReference>
<feature type="domain" description="ENTH" evidence="1">
    <location>
        <begin position="38"/>
        <end position="171"/>
    </location>
</feature>
<dbReference type="AlphaFoldDB" id="A0A899FR60"/>